<dbReference type="RefSeq" id="WP_255797530.1">
    <property type="nucleotide sequence ID" value="NZ_CP104263.1"/>
</dbReference>
<dbReference type="Proteomes" id="UP001206924">
    <property type="component" value="Unassembled WGS sequence"/>
</dbReference>
<sequence>MGDTRAQLLDLSVDDANAEARMHEVRKWFRDNGWSAPDPQVYDYRHSQEVSDGPGPLLMGQLDPRRPYFVFTFIPGLDVYYLGDSTGGPKCRKCGEELDIDKVARMIQGWLDSGQEPDLTCPRCSWHAPWGRWELSTSLVVASFAVIIDRDWHVPIGQDWRTAVDPYELPRHFVEQLQADLGGHWVFMYFHD</sequence>
<organism evidence="1 2">
    <name type="scientific">Arthrobacter jinronghuae</name>
    <dbReference type="NCBI Taxonomy" id="2964609"/>
    <lineage>
        <taxon>Bacteria</taxon>
        <taxon>Bacillati</taxon>
        <taxon>Actinomycetota</taxon>
        <taxon>Actinomycetes</taxon>
        <taxon>Micrococcales</taxon>
        <taxon>Micrococcaceae</taxon>
        <taxon>Arthrobacter</taxon>
    </lineage>
</organism>
<dbReference type="EMBL" id="JANFLP010000010">
    <property type="protein sequence ID" value="MCQ1950399.1"/>
    <property type="molecule type" value="Genomic_DNA"/>
</dbReference>
<evidence type="ECO:0000313" key="1">
    <source>
        <dbReference type="EMBL" id="MCQ1950399.1"/>
    </source>
</evidence>
<keyword evidence="2" id="KW-1185">Reference proteome</keyword>
<name>A0ABT1NUM5_9MICC</name>
<accession>A0ABT1NUM5</accession>
<proteinExistence type="predicted"/>
<reference evidence="1 2" key="1">
    <citation type="submission" date="2022-07" db="EMBL/GenBank/DDBJ databases">
        <title>Novel species in genus Arthrobacter.</title>
        <authorList>
            <person name="Liu Y."/>
        </authorList>
    </citation>
    <scope>NUCLEOTIDE SEQUENCE [LARGE SCALE GENOMIC DNA]</scope>
    <source>
        <strain evidence="2">zg-Y859</strain>
    </source>
</reference>
<gene>
    <name evidence="1" type="ORF">NNX28_10690</name>
</gene>
<protein>
    <submittedName>
        <fullName evidence="1">Uncharacterized protein</fullName>
    </submittedName>
</protein>
<comment type="caution">
    <text evidence="1">The sequence shown here is derived from an EMBL/GenBank/DDBJ whole genome shotgun (WGS) entry which is preliminary data.</text>
</comment>
<evidence type="ECO:0000313" key="2">
    <source>
        <dbReference type="Proteomes" id="UP001206924"/>
    </source>
</evidence>